<dbReference type="Proteomes" id="UP000685013">
    <property type="component" value="Chromosome 8"/>
</dbReference>
<evidence type="ECO:0000313" key="2">
    <source>
        <dbReference type="Proteomes" id="UP000685013"/>
    </source>
</evidence>
<comment type="caution">
    <text evidence="1">The sequence shown here is derived from an EMBL/GenBank/DDBJ whole genome shotgun (WGS) entry which is preliminary data.</text>
</comment>
<organism evidence="1 2">
    <name type="scientific">Cucurbita argyrosperma subsp. sororia</name>
    <dbReference type="NCBI Taxonomy" id="37648"/>
    <lineage>
        <taxon>Eukaryota</taxon>
        <taxon>Viridiplantae</taxon>
        <taxon>Streptophyta</taxon>
        <taxon>Embryophyta</taxon>
        <taxon>Tracheophyta</taxon>
        <taxon>Spermatophyta</taxon>
        <taxon>Magnoliopsida</taxon>
        <taxon>eudicotyledons</taxon>
        <taxon>Gunneridae</taxon>
        <taxon>Pentapetalae</taxon>
        <taxon>rosids</taxon>
        <taxon>fabids</taxon>
        <taxon>Cucurbitales</taxon>
        <taxon>Cucurbitaceae</taxon>
        <taxon>Cucurbiteae</taxon>
        <taxon>Cucurbita</taxon>
    </lineage>
</organism>
<protein>
    <submittedName>
        <fullName evidence="1">Uncharacterized protein</fullName>
    </submittedName>
</protein>
<feature type="non-terminal residue" evidence="1">
    <location>
        <position position="1"/>
    </location>
</feature>
<reference evidence="1 2" key="1">
    <citation type="journal article" date="2021" name="Hortic Res">
        <title>The domestication of Cucurbita argyrosperma as revealed by the genome of its wild relative.</title>
        <authorList>
            <person name="Barrera-Redondo J."/>
            <person name="Sanchez-de la Vega G."/>
            <person name="Aguirre-Liguori J.A."/>
            <person name="Castellanos-Morales G."/>
            <person name="Gutierrez-Guerrero Y.T."/>
            <person name="Aguirre-Dugua X."/>
            <person name="Aguirre-Planter E."/>
            <person name="Tenaillon M.I."/>
            <person name="Lira-Saade R."/>
            <person name="Eguiarte L.E."/>
        </authorList>
    </citation>
    <scope>NUCLEOTIDE SEQUENCE [LARGE SCALE GENOMIC DNA]</scope>
    <source>
        <strain evidence="1">JBR-2021</strain>
    </source>
</reference>
<dbReference type="PANTHER" id="PTHR33181:SF19">
    <property type="entry name" value="OS04G0658200 PROTEIN"/>
    <property type="match status" value="1"/>
</dbReference>
<accession>A0AAV6N996</accession>
<dbReference type="PANTHER" id="PTHR33181">
    <property type="entry name" value="OS01G0778500 PROTEIN"/>
    <property type="match status" value="1"/>
</dbReference>
<gene>
    <name evidence="1" type="ORF">SDJN03_12828</name>
</gene>
<proteinExistence type="predicted"/>
<dbReference type="AlphaFoldDB" id="A0AAV6N996"/>
<keyword evidence="2" id="KW-1185">Reference proteome</keyword>
<sequence>MELWHKMVFPVRRVWLAVSARVRARKNGGGLLKKLHDDVETCGYEDVKVMWEMLRRSESELLGQPKRKQRLFWRVSVWSNHAAAPSCYSATHAS</sequence>
<dbReference type="EMBL" id="JAGKQH010000008">
    <property type="protein sequence ID" value="KAG6593352.1"/>
    <property type="molecule type" value="Genomic_DNA"/>
</dbReference>
<name>A0AAV6N996_9ROSI</name>
<evidence type="ECO:0000313" key="1">
    <source>
        <dbReference type="EMBL" id="KAG6593352.1"/>
    </source>
</evidence>